<gene>
    <name evidence="1" type="ORF">LCGC14_2804640</name>
</gene>
<organism evidence="1">
    <name type="scientific">marine sediment metagenome</name>
    <dbReference type="NCBI Taxonomy" id="412755"/>
    <lineage>
        <taxon>unclassified sequences</taxon>
        <taxon>metagenomes</taxon>
        <taxon>ecological metagenomes</taxon>
    </lineage>
</organism>
<reference evidence="1" key="1">
    <citation type="journal article" date="2015" name="Nature">
        <title>Complex archaea that bridge the gap between prokaryotes and eukaryotes.</title>
        <authorList>
            <person name="Spang A."/>
            <person name="Saw J.H."/>
            <person name="Jorgensen S.L."/>
            <person name="Zaremba-Niedzwiedzka K."/>
            <person name="Martijn J."/>
            <person name="Lind A.E."/>
            <person name="van Eijk R."/>
            <person name="Schleper C."/>
            <person name="Guy L."/>
            <person name="Ettema T.J."/>
        </authorList>
    </citation>
    <scope>NUCLEOTIDE SEQUENCE</scope>
</reference>
<dbReference type="AlphaFoldDB" id="A0A0F8YLQ3"/>
<proteinExistence type="predicted"/>
<evidence type="ECO:0000313" key="1">
    <source>
        <dbReference type="EMBL" id="KKK82313.1"/>
    </source>
</evidence>
<comment type="caution">
    <text evidence="1">The sequence shown here is derived from an EMBL/GenBank/DDBJ whole genome shotgun (WGS) entry which is preliminary data.</text>
</comment>
<accession>A0A0F8YLQ3</accession>
<protein>
    <submittedName>
        <fullName evidence="1">Uncharacterized protein</fullName>
    </submittedName>
</protein>
<sequence length="171" mass="18009">MGIENQKSVYKRRRTIRRSDPAAGLSLLKRRRWYIDVSVTPANVQHSSKANLITGIAGETIDQGEVLYRDGSVSPAVLMLAVNSSAATAKWVGFAQSAAAEGQPCTYSDDDPDYNPGGTVVVGTRYFVSNIAGKVAPAADIGSAEYVSLVGIATVADKLPINIINSGIAVP</sequence>
<name>A0A0F8YLQ3_9ZZZZ</name>
<dbReference type="EMBL" id="LAZR01052730">
    <property type="protein sequence ID" value="KKK82313.1"/>
    <property type="molecule type" value="Genomic_DNA"/>
</dbReference>